<reference evidence="1 2" key="1">
    <citation type="journal article" date="2015" name="Genome Announc.">
        <title>Complete genome sequence of Martelella endophytica YC6887, which has antifungal activity associated with a halophyte.</title>
        <authorList>
            <person name="Khan A."/>
            <person name="Khan H."/>
            <person name="Chung E.J."/>
            <person name="Hossain M.T."/>
            <person name="Chung Y.R."/>
        </authorList>
    </citation>
    <scope>NUCLEOTIDE SEQUENCE [LARGE SCALE GENOMIC DNA]</scope>
    <source>
        <strain evidence="1">YC6887</strain>
    </source>
</reference>
<dbReference type="Proteomes" id="UP000032611">
    <property type="component" value="Chromosome"/>
</dbReference>
<dbReference type="AlphaFoldDB" id="A0A0D5LL08"/>
<evidence type="ECO:0000313" key="2">
    <source>
        <dbReference type="Proteomes" id="UP000032611"/>
    </source>
</evidence>
<evidence type="ECO:0000313" key="1">
    <source>
        <dbReference type="EMBL" id="AJY44650.1"/>
    </source>
</evidence>
<dbReference type="KEGG" id="mey:TM49_01465"/>
<sequence length="90" mass="10304">MQDDASPRRVKVECKLCSRYGEYREDRFFWIAGTDSAPSALLAFARNAKCPRALKQVDGRFDDRCQIKFRLDGLPSDRFLAGERRTKAGT</sequence>
<proteinExistence type="predicted"/>
<dbReference type="RefSeq" id="WP_045679229.1">
    <property type="nucleotide sequence ID" value="NZ_CP010803.1"/>
</dbReference>
<accession>A0A0D5LL08</accession>
<gene>
    <name evidence="1" type="ORF">TM49_01465</name>
</gene>
<dbReference type="EMBL" id="CP010803">
    <property type="protein sequence ID" value="AJY44650.1"/>
    <property type="molecule type" value="Genomic_DNA"/>
</dbReference>
<dbReference type="STRING" id="1486262.TM49_01465"/>
<keyword evidence="2" id="KW-1185">Reference proteome</keyword>
<dbReference type="PATRIC" id="fig|1486262.3.peg.302"/>
<dbReference type="HOGENOM" id="CLU_2437332_0_0_5"/>
<organism evidence="1 2">
    <name type="scientific">Martelella endophytica</name>
    <dbReference type="NCBI Taxonomy" id="1486262"/>
    <lineage>
        <taxon>Bacteria</taxon>
        <taxon>Pseudomonadati</taxon>
        <taxon>Pseudomonadota</taxon>
        <taxon>Alphaproteobacteria</taxon>
        <taxon>Hyphomicrobiales</taxon>
        <taxon>Aurantimonadaceae</taxon>
        <taxon>Martelella</taxon>
    </lineage>
</organism>
<name>A0A0D5LL08_MAREN</name>
<protein>
    <submittedName>
        <fullName evidence="1">Uncharacterized protein</fullName>
    </submittedName>
</protein>
<dbReference type="OrthoDB" id="7869901at2"/>